<gene>
    <name evidence="2" type="ORF">L207DRAFT_634679</name>
</gene>
<organism evidence="2 3">
    <name type="scientific">Hyaloscypha variabilis (strain UAMH 11265 / GT02V1 / F)</name>
    <name type="common">Meliniomyces variabilis</name>
    <dbReference type="NCBI Taxonomy" id="1149755"/>
    <lineage>
        <taxon>Eukaryota</taxon>
        <taxon>Fungi</taxon>
        <taxon>Dikarya</taxon>
        <taxon>Ascomycota</taxon>
        <taxon>Pezizomycotina</taxon>
        <taxon>Leotiomycetes</taxon>
        <taxon>Helotiales</taxon>
        <taxon>Hyaloscyphaceae</taxon>
        <taxon>Hyaloscypha</taxon>
        <taxon>Hyaloscypha variabilis</taxon>
    </lineage>
</organism>
<evidence type="ECO:0000313" key="3">
    <source>
        <dbReference type="Proteomes" id="UP000235786"/>
    </source>
</evidence>
<dbReference type="Pfam" id="PF12770">
    <property type="entry name" value="CHAT"/>
    <property type="match status" value="1"/>
</dbReference>
<keyword evidence="3" id="KW-1185">Reference proteome</keyword>
<dbReference type="SUPFAM" id="SSF52540">
    <property type="entry name" value="P-loop containing nucleoside triphosphate hydrolases"/>
    <property type="match status" value="1"/>
</dbReference>
<evidence type="ECO:0000313" key="2">
    <source>
        <dbReference type="EMBL" id="PMD38652.1"/>
    </source>
</evidence>
<dbReference type="Proteomes" id="UP000235786">
    <property type="component" value="Unassembled WGS sequence"/>
</dbReference>
<dbReference type="STRING" id="1149755.A0A2J6RJG1"/>
<dbReference type="InterPro" id="IPR027417">
    <property type="entry name" value="P-loop_NTPase"/>
</dbReference>
<feature type="domain" description="CHAT" evidence="1">
    <location>
        <begin position="224"/>
        <end position="404"/>
    </location>
</feature>
<dbReference type="InterPro" id="IPR024983">
    <property type="entry name" value="CHAT_dom"/>
</dbReference>
<evidence type="ECO:0000259" key="1">
    <source>
        <dbReference type="Pfam" id="PF12770"/>
    </source>
</evidence>
<dbReference type="OrthoDB" id="3516528at2759"/>
<proteinExistence type="predicted"/>
<reference evidence="2 3" key="1">
    <citation type="submission" date="2016-04" db="EMBL/GenBank/DDBJ databases">
        <title>A degradative enzymes factory behind the ericoid mycorrhizal symbiosis.</title>
        <authorList>
            <consortium name="DOE Joint Genome Institute"/>
            <person name="Martino E."/>
            <person name="Morin E."/>
            <person name="Grelet G."/>
            <person name="Kuo A."/>
            <person name="Kohler A."/>
            <person name="Daghino S."/>
            <person name="Barry K."/>
            <person name="Choi C."/>
            <person name="Cichocki N."/>
            <person name="Clum A."/>
            <person name="Copeland A."/>
            <person name="Hainaut M."/>
            <person name="Haridas S."/>
            <person name="Labutti K."/>
            <person name="Lindquist E."/>
            <person name="Lipzen A."/>
            <person name="Khouja H.-R."/>
            <person name="Murat C."/>
            <person name="Ohm R."/>
            <person name="Olson A."/>
            <person name="Spatafora J."/>
            <person name="Veneault-Fourrey C."/>
            <person name="Henrissat B."/>
            <person name="Grigoriev I."/>
            <person name="Martin F."/>
            <person name="Perotto S."/>
        </authorList>
    </citation>
    <scope>NUCLEOTIDE SEQUENCE [LARGE SCALE GENOMIC DNA]</scope>
    <source>
        <strain evidence="2 3">F</strain>
    </source>
</reference>
<accession>A0A2J6RJG1</accession>
<name>A0A2J6RJG1_HYAVF</name>
<sequence length="1525" mass="173958">MEDVANTQTYHLRILAKPSKAETPGWEVSVYLGGACFAKSLTLSDPFTKVDEDECRWYLEDYLTKTPFEKSRADIAAESLNSYADSLFDQLRLSRVWRRLAGPRSPKNKFLEIDIIEDTEDLNAVSFDTVHRLHWEVLEYPRLWKNINLKTAVRRIIPQKETSTLSIKRVESWSRGVPAVNILLVVSRRLIRGGAEEVDPNQVLKSMQTLKRDLETRSALFRLNIEVVRPGSFKALQKHLDERSRRRYNGDIHIVHFDVHGRVGLRSEKGQEKATKTAFLYFQSTRDDARGTLAPTRAGAVADLLRKHNIRIVVLNACESAKATNKGDEANIARTFTKAGVQNVLAMAYKTLGPTCTTFMRCFYESLIAGGNPFSIAVRDAREHLRSAPNRDARFALNRQLEDWIIPVVYASGKDVELRISAFPNNNLELEGSTPHINESKPTTSNPQPVLVGRGFDVLRFETMFLASKITGLCGPAGVGKTAFVQHLIQSWKDTGLYDNVLYLDCALVQMDQIDTSVFFQHLLGRGKSNSLVPELTGPKVAEYHSAIAALGDNIQVVILDNLEVTHSSVKGMEEHGRWPETTRAALMPLINDIVRNKPVEEEEGVSFILIGRSDDDKWWEGNFPDLPAFPRYRLNGLSLPDAIGFAHDLLGKHGLDRSQWGHTDEDVLSQILNILQCNPLAIETVLENTASQKQPWKELFEKILFHQYFYLESVASDARSFLIRDMAYPSISGHRKIQYARVFSALALYWHQGPSRDNFKMFILEDEDIASALDFGIDRGFFSLDGRGFVENIHPLFTLMGRNIFGNISYGSNPFASVFGTALEWTLNANDDSENHVTTPWFIGNFFLGVDSRDLGTFMKKAGMAGKFNEFEKDLRPAFYNILTCLRLCSVGKTPISIDAWPYALQMYGHCSMWFLSADEIALMVKHCEIVLRRFILRRPKVFETRIIGTMISIGNTLTIAHLTQSTLPTKRAKDISDLTFKLIDCTDEGMRKDKGISEVIAMAMLKRELAEFAVGSKTIVETEALRNSIDKNVTDEELAGINWKDLKPDLPDPQHRGKVLEDFVRGVNSNAKYLEMRKNELQGLDPAEIGFAMNRFVQSSNIDWGAYTASAGNLDRTARRAELEKSLDVRNRTEAINNYKALLSQALQGFDLEEALEIFNSLIEIYRTDEDVFAEELKLVLDDQKRYQSLYHMFKLCSSEAGADEIPDTSQRNLEEIKQLEFTYTEKTEKGFMDKLYESAKSQKPGSTAKSRVQRPRKLYKEVMDGWRRRAENPEEIATLRELARLFEDLWYQHEQALEASDFDKALQIFDKLIEVDARELFIGIPFSSIPEYRQKLVYFRDYMGFLQKAHQAAKEDRQADAIKILKFLIQEYSNQSPGIPDSLLQMARENLQGQLWTQGFNEWWTAFIAEDLSQALKAICYLRQVETSISSSSPMTAIVKNVSFPAHEYTHWNYMRTLHRHFHATSRPSLALKVVSYILKLYDFPGNVELLPWLEREDLKKERDFERLYEALVRWNKLFAGS</sequence>
<protein>
    <recommendedName>
        <fullName evidence="1">CHAT domain-containing protein</fullName>
    </recommendedName>
</protein>
<dbReference type="EMBL" id="KZ613947">
    <property type="protein sequence ID" value="PMD38652.1"/>
    <property type="molecule type" value="Genomic_DNA"/>
</dbReference>